<dbReference type="GO" id="GO:0004338">
    <property type="term" value="F:glucan exo-1,3-beta-glucosidase activity"/>
    <property type="evidence" value="ECO:0007669"/>
    <property type="project" value="UniProtKB-EC"/>
</dbReference>
<evidence type="ECO:0000256" key="7">
    <source>
        <dbReference type="ARBA" id="ARBA00023180"/>
    </source>
</evidence>
<keyword evidence="4" id="KW-0964">Secreted</keyword>
<evidence type="ECO:0000256" key="12">
    <source>
        <dbReference type="RuleBase" id="RU004335"/>
    </source>
</evidence>
<evidence type="ECO:0000313" key="14">
    <source>
        <dbReference type="EMBL" id="KAF2761770.1"/>
    </source>
</evidence>
<dbReference type="GO" id="GO:0009277">
    <property type="term" value="C:fungal-type cell wall"/>
    <property type="evidence" value="ECO:0007669"/>
    <property type="project" value="TreeGrafter"/>
</dbReference>
<keyword evidence="5 13" id="KW-0732">Signal</keyword>
<evidence type="ECO:0000256" key="10">
    <source>
        <dbReference type="ARBA" id="ARBA00038929"/>
    </source>
</evidence>
<dbReference type="PANTHER" id="PTHR16631">
    <property type="entry name" value="GLUCAN 1,3-BETA-GLUCOSIDASE"/>
    <property type="match status" value="1"/>
</dbReference>
<dbReference type="GeneID" id="54490019"/>
<organism evidence="14 15">
    <name type="scientific">Pseudovirgaria hyperparasitica</name>
    <dbReference type="NCBI Taxonomy" id="470096"/>
    <lineage>
        <taxon>Eukaryota</taxon>
        <taxon>Fungi</taxon>
        <taxon>Dikarya</taxon>
        <taxon>Ascomycota</taxon>
        <taxon>Pezizomycotina</taxon>
        <taxon>Dothideomycetes</taxon>
        <taxon>Dothideomycetes incertae sedis</taxon>
        <taxon>Acrospermales</taxon>
        <taxon>Acrospermaceae</taxon>
        <taxon>Pseudovirgaria</taxon>
    </lineage>
</organism>
<keyword evidence="15" id="KW-1185">Reference proteome</keyword>
<dbReference type="Proteomes" id="UP000799437">
    <property type="component" value="Unassembled WGS sequence"/>
</dbReference>
<reference evidence="14" key="1">
    <citation type="journal article" date="2020" name="Stud. Mycol.">
        <title>101 Dothideomycetes genomes: a test case for predicting lifestyles and emergence of pathogens.</title>
        <authorList>
            <person name="Haridas S."/>
            <person name="Albert R."/>
            <person name="Binder M."/>
            <person name="Bloem J."/>
            <person name="Labutti K."/>
            <person name="Salamov A."/>
            <person name="Andreopoulos B."/>
            <person name="Baker S."/>
            <person name="Barry K."/>
            <person name="Bills G."/>
            <person name="Bluhm B."/>
            <person name="Cannon C."/>
            <person name="Castanera R."/>
            <person name="Culley D."/>
            <person name="Daum C."/>
            <person name="Ezra D."/>
            <person name="Gonzalez J."/>
            <person name="Henrissat B."/>
            <person name="Kuo A."/>
            <person name="Liang C."/>
            <person name="Lipzen A."/>
            <person name="Lutzoni F."/>
            <person name="Magnuson J."/>
            <person name="Mondo S."/>
            <person name="Nolan M."/>
            <person name="Ohm R."/>
            <person name="Pangilinan J."/>
            <person name="Park H.-J."/>
            <person name="Ramirez L."/>
            <person name="Alfaro M."/>
            <person name="Sun H."/>
            <person name="Tritt A."/>
            <person name="Yoshinaga Y."/>
            <person name="Zwiers L.-H."/>
            <person name="Turgeon B."/>
            <person name="Goodwin S."/>
            <person name="Spatafora J."/>
            <person name="Crous P."/>
            <person name="Grigoriev I."/>
        </authorList>
    </citation>
    <scope>NUCLEOTIDE SEQUENCE</scope>
    <source>
        <strain evidence="14">CBS 121739</strain>
    </source>
</reference>
<gene>
    <name evidence="14" type="ORF">EJ05DRAFT_530338</name>
</gene>
<dbReference type="RefSeq" id="XP_033604221.1">
    <property type="nucleotide sequence ID" value="XM_033748965.1"/>
</dbReference>
<keyword evidence="8" id="KW-0326">Glycosidase</keyword>
<keyword evidence="3" id="KW-0134">Cell wall</keyword>
<dbReference type="GO" id="GO:0005576">
    <property type="term" value="C:extracellular region"/>
    <property type="evidence" value="ECO:0007669"/>
    <property type="project" value="TreeGrafter"/>
</dbReference>
<dbReference type="SUPFAM" id="SSF51445">
    <property type="entry name" value="(Trans)glycosidases"/>
    <property type="match status" value="1"/>
</dbReference>
<evidence type="ECO:0000256" key="4">
    <source>
        <dbReference type="ARBA" id="ARBA00022525"/>
    </source>
</evidence>
<feature type="chain" id="PRO_5025685423" description="glucan 1,3-beta-glucosidase" evidence="13">
    <location>
        <begin position="21"/>
        <end position="306"/>
    </location>
</feature>
<evidence type="ECO:0000256" key="5">
    <source>
        <dbReference type="ARBA" id="ARBA00022729"/>
    </source>
</evidence>
<dbReference type="PANTHER" id="PTHR16631:SF26">
    <property type="entry name" value="GLUCAN 1,3-BETA-GLUCOSIDASE"/>
    <property type="match status" value="1"/>
</dbReference>
<dbReference type="EC" id="3.2.1.58" evidence="10"/>
<evidence type="ECO:0000256" key="11">
    <source>
        <dbReference type="ARBA" id="ARBA00041761"/>
    </source>
</evidence>
<evidence type="ECO:0000313" key="15">
    <source>
        <dbReference type="Proteomes" id="UP000799437"/>
    </source>
</evidence>
<name>A0A6A6WI90_9PEZI</name>
<sequence>MRFATIAATAAIFAPTVVSADGVLGFALGTKMGDGNCKSQSDYEADFEAISSHSGSKLVRGYAASDCDAAKNILPAAKSKGFQVVLGIWPDVQESFDADTKAITEHAGDYADQIYGVTVGSETLYRGNFTGEELLSKIKEVKGMLGDKIKVGTADSWNKWADGTGDAVIKGGVDMIFVNAFGYWQGQDINNATHTYADDLMQAFKHIQSVAGNTNIELWNGETGWPTDGATDYEDAKAGTNNAKRYYDEGVCGLIGWGYNVFSFEAFDEPWKPSSVGDNGQAKDETKWGVMKADRTPKFELDCNKI</sequence>
<dbReference type="Gene3D" id="3.20.20.80">
    <property type="entry name" value="Glycosidases"/>
    <property type="match status" value="2"/>
</dbReference>
<accession>A0A6A6WI90</accession>
<evidence type="ECO:0000256" key="2">
    <source>
        <dbReference type="ARBA" id="ARBA00008773"/>
    </source>
</evidence>
<dbReference type="AlphaFoldDB" id="A0A6A6WI90"/>
<proteinExistence type="inferred from homology"/>
<dbReference type="GO" id="GO:0009986">
    <property type="term" value="C:cell surface"/>
    <property type="evidence" value="ECO:0007669"/>
    <property type="project" value="TreeGrafter"/>
</dbReference>
<dbReference type="GO" id="GO:0071555">
    <property type="term" value="P:cell wall organization"/>
    <property type="evidence" value="ECO:0007669"/>
    <property type="project" value="TreeGrafter"/>
</dbReference>
<feature type="signal peptide" evidence="13">
    <location>
        <begin position="1"/>
        <end position="20"/>
    </location>
</feature>
<dbReference type="OrthoDB" id="1293114at2759"/>
<dbReference type="GO" id="GO:0042973">
    <property type="term" value="F:glucan endo-1,3-beta-D-glucosidase activity"/>
    <property type="evidence" value="ECO:0007669"/>
    <property type="project" value="TreeGrafter"/>
</dbReference>
<evidence type="ECO:0000256" key="8">
    <source>
        <dbReference type="ARBA" id="ARBA00023295"/>
    </source>
</evidence>
<protein>
    <recommendedName>
        <fullName evidence="10">glucan 1,3-beta-glucosidase</fullName>
        <ecNumber evidence="10">3.2.1.58</ecNumber>
    </recommendedName>
    <alternativeName>
        <fullName evidence="11">Exo-1,3-beta-glucanase</fullName>
    </alternativeName>
</protein>
<comment type="catalytic activity">
    <reaction evidence="9">
        <text>Successive hydrolysis of beta-D-glucose units from the non-reducing ends of (1-&gt;3)-beta-D-glucans, releasing alpha-glucose.</text>
        <dbReference type="EC" id="3.2.1.58"/>
    </reaction>
</comment>
<dbReference type="InterPro" id="IPR000490">
    <property type="entry name" value="Glyco_hydro_17"/>
</dbReference>
<evidence type="ECO:0000256" key="1">
    <source>
        <dbReference type="ARBA" id="ARBA00004191"/>
    </source>
</evidence>
<evidence type="ECO:0000256" key="6">
    <source>
        <dbReference type="ARBA" id="ARBA00022801"/>
    </source>
</evidence>
<dbReference type="InterPro" id="IPR050732">
    <property type="entry name" value="Beta-glucan_modifiers"/>
</dbReference>
<comment type="subcellular location">
    <subcellularLocation>
        <location evidence="1">Secreted</location>
        <location evidence="1">Cell wall</location>
    </subcellularLocation>
</comment>
<evidence type="ECO:0000256" key="3">
    <source>
        <dbReference type="ARBA" id="ARBA00022512"/>
    </source>
</evidence>
<dbReference type="GO" id="GO:0005975">
    <property type="term" value="P:carbohydrate metabolic process"/>
    <property type="evidence" value="ECO:0007669"/>
    <property type="project" value="InterPro"/>
</dbReference>
<dbReference type="InterPro" id="IPR017853">
    <property type="entry name" value="GH"/>
</dbReference>
<dbReference type="EMBL" id="ML996566">
    <property type="protein sequence ID" value="KAF2761770.1"/>
    <property type="molecule type" value="Genomic_DNA"/>
</dbReference>
<comment type="similarity">
    <text evidence="2 12">Belongs to the glycosyl hydrolase 17 family.</text>
</comment>
<keyword evidence="7" id="KW-0325">Glycoprotein</keyword>
<evidence type="ECO:0000256" key="9">
    <source>
        <dbReference type="ARBA" id="ARBA00036824"/>
    </source>
</evidence>
<dbReference type="Pfam" id="PF00332">
    <property type="entry name" value="Glyco_hydro_17"/>
    <property type="match status" value="1"/>
</dbReference>
<keyword evidence="6" id="KW-0378">Hydrolase</keyword>
<evidence type="ECO:0000256" key="13">
    <source>
        <dbReference type="SAM" id="SignalP"/>
    </source>
</evidence>